<keyword evidence="7" id="KW-1185">Reference proteome</keyword>
<reference evidence="6" key="1">
    <citation type="journal article" date="2014" name="Int. J. Syst. Evol. Microbiol.">
        <title>Complete genome sequence of Corynebacterium casei LMG S-19264T (=DSM 44701T), isolated from a smear-ripened cheese.</title>
        <authorList>
            <consortium name="US DOE Joint Genome Institute (JGI-PGF)"/>
            <person name="Walter F."/>
            <person name="Albersmeier A."/>
            <person name="Kalinowski J."/>
            <person name="Ruckert C."/>
        </authorList>
    </citation>
    <scope>NUCLEOTIDE SEQUENCE</scope>
    <source>
        <strain evidence="6">CCM 8606</strain>
    </source>
</reference>
<dbReference type="RefSeq" id="WP_188354821.1">
    <property type="nucleotide sequence ID" value="NZ_BMDH01000001.1"/>
</dbReference>
<dbReference type="PROSITE" id="PS00211">
    <property type="entry name" value="ABC_TRANSPORTER_1"/>
    <property type="match status" value="1"/>
</dbReference>
<dbReference type="AlphaFoldDB" id="A0A8J3AH04"/>
<gene>
    <name evidence="6" type="primary">troB</name>
    <name evidence="6" type="ORF">GCM10007377_06940</name>
</gene>
<dbReference type="InterPro" id="IPR050153">
    <property type="entry name" value="Metal_Ion_Import_ABC"/>
</dbReference>
<comment type="caution">
    <text evidence="6">The sequence shown here is derived from an EMBL/GenBank/DDBJ whole genome shotgun (WGS) entry which is preliminary data.</text>
</comment>
<dbReference type="EMBL" id="BMDH01000001">
    <property type="protein sequence ID" value="GGI13634.1"/>
    <property type="molecule type" value="Genomic_DNA"/>
</dbReference>
<accession>A0A8J3AH04</accession>
<feature type="domain" description="ABC transporter" evidence="5">
    <location>
        <begin position="17"/>
        <end position="250"/>
    </location>
</feature>
<proteinExistence type="inferred from homology"/>
<organism evidence="6 7">
    <name type="scientific">Galliscardovia ingluviei</name>
    <dbReference type="NCBI Taxonomy" id="1769422"/>
    <lineage>
        <taxon>Bacteria</taxon>
        <taxon>Bacillati</taxon>
        <taxon>Actinomycetota</taxon>
        <taxon>Actinomycetes</taxon>
        <taxon>Bifidobacteriales</taxon>
        <taxon>Bifidobacteriaceae</taxon>
        <taxon>Galliscardovia</taxon>
    </lineage>
</organism>
<protein>
    <submittedName>
        <fullName evidence="6">ABC transporter ATP-binding protein</fullName>
    </submittedName>
</protein>
<dbReference type="Gene3D" id="3.40.50.300">
    <property type="entry name" value="P-loop containing nucleotide triphosphate hydrolases"/>
    <property type="match status" value="1"/>
</dbReference>
<name>A0A8J3AH04_9BIFI</name>
<evidence type="ECO:0000256" key="4">
    <source>
        <dbReference type="ARBA" id="ARBA00022840"/>
    </source>
</evidence>
<keyword evidence="3" id="KW-0547">Nucleotide-binding</keyword>
<dbReference type="Pfam" id="PF00005">
    <property type="entry name" value="ABC_tran"/>
    <property type="match status" value="1"/>
</dbReference>
<dbReference type="PANTHER" id="PTHR42734:SF5">
    <property type="entry name" value="IRON TRANSPORT SYSTEM ATP-BINDING PROTEIN HI_0361-RELATED"/>
    <property type="match status" value="1"/>
</dbReference>
<comment type="similarity">
    <text evidence="1">Belongs to the ABC transporter superfamily.</text>
</comment>
<keyword evidence="4 6" id="KW-0067">ATP-binding</keyword>
<dbReference type="SUPFAM" id="SSF52540">
    <property type="entry name" value="P-loop containing nucleoside triphosphate hydrolases"/>
    <property type="match status" value="1"/>
</dbReference>
<dbReference type="Proteomes" id="UP000619536">
    <property type="component" value="Unassembled WGS sequence"/>
</dbReference>
<reference evidence="6" key="2">
    <citation type="submission" date="2020-09" db="EMBL/GenBank/DDBJ databases">
        <authorList>
            <person name="Sun Q."/>
            <person name="Sedlacek I."/>
        </authorList>
    </citation>
    <scope>NUCLEOTIDE SEQUENCE</scope>
    <source>
        <strain evidence="6">CCM 8606</strain>
    </source>
</reference>
<evidence type="ECO:0000256" key="3">
    <source>
        <dbReference type="ARBA" id="ARBA00022741"/>
    </source>
</evidence>
<dbReference type="InterPro" id="IPR003593">
    <property type="entry name" value="AAA+_ATPase"/>
</dbReference>
<dbReference type="PROSITE" id="PS50893">
    <property type="entry name" value="ABC_TRANSPORTER_2"/>
    <property type="match status" value="1"/>
</dbReference>
<dbReference type="InterPro" id="IPR027417">
    <property type="entry name" value="P-loop_NTPase"/>
</dbReference>
<evidence type="ECO:0000256" key="1">
    <source>
        <dbReference type="ARBA" id="ARBA00005417"/>
    </source>
</evidence>
<dbReference type="InterPro" id="IPR017871">
    <property type="entry name" value="ABC_transporter-like_CS"/>
</dbReference>
<dbReference type="PANTHER" id="PTHR42734">
    <property type="entry name" value="METAL TRANSPORT SYSTEM ATP-BINDING PROTEIN TM_0124-RELATED"/>
    <property type="match status" value="1"/>
</dbReference>
<dbReference type="GO" id="GO:0005524">
    <property type="term" value="F:ATP binding"/>
    <property type="evidence" value="ECO:0007669"/>
    <property type="project" value="UniProtKB-KW"/>
</dbReference>
<dbReference type="InterPro" id="IPR003439">
    <property type="entry name" value="ABC_transporter-like_ATP-bd"/>
</dbReference>
<evidence type="ECO:0000313" key="7">
    <source>
        <dbReference type="Proteomes" id="UP000619536"/>
    </source>
</evidence>
<dbReference type="SMART" id="SM00382">
    <property type="entry name" value="AAA"/>
    <property type="match status" value="1"/>
</dbReference>
<dbReference type="GO" id="GO:0016887">
    <property type="term" value="F:ATP hydrolysis activity"/>
    <property type="evidence" value="ECO:0007669"/>
    <property type="project" value="InterPro"/>
</dbReference>
<sequence>MSTPQPEQSAQTPTASVQFSNAAISRDGRTIWFNGNFTIPTGTITAIVGTNGTGKTTLLNAELGLLALSQGSITVLGAPAGTQNHRIGYVPQNYISGLDSTITVRQSVLLGLTGTRFGWHRTTEHQWQQVHEAIEVVHLQDYANARLGELSGGQRQRAAIAQALASKPELLLLDEPLANLDIASQQSLVDLLATLNTAWHMSVQVVSHDLNMLLPILTGAIYLLDGHPHYAPMSEVLDAKLLTHLYGTEVEVITTPQGDMFVTPHSSAHHQTIDTHNVLEAAQFHAHC</sequence>
<evidence type="ECO:0000256" key="2">
    <source>
        <dbReference type="ARBA" id="ARBA00022448"/>
    </source>
</evidence>
<evidence type="ECO:0000259" key="5">
    <source>
        <dbReference type="PROSITE" id="PS50893"/>
    </source>
</evidence>
<evidence type="ECO:0000313" key="6">
    <source>
        <dbReference type="EMBL" id="GGI13634.1"/>
    </source>
</evidence>
<keyword evidence="2" id="KW-0813">Transport</keyword>